<reference evidence="4" key="1">
    <citation type="journal article" date="2020" name="BMC Genomics">
        <title>Correction to: Identification and distribution of gene clusters required for synthesis of sphingolipid metabolism inhibitors in diverse species of the filamentous fungus Fusarium.</title>
        <authorList>
            <person name="Kim H.S."/>
            <person name="Lohmar J.M."/>
            <person name="Busman M."/>
            <person name="Brown D.W."/>
            <person name="Naumann T.A."/>
            <person name="Divon H.H."/>
            <person name="Lysoe E."/>
            <person name="Uhlig S."/>
            <person name="Proctor R.H."/>
        </authorList>
    </citation>
    <scope>NUCLEOTIDE SEQUENCE</scope>
    <source>
        <strain evidence="4">NRRL 45417</strain>
    </source>
</reference>
<evidence type="ECO:0000313" key="5">
    <source>
        <dbReference type="Proteomes" id="UP000604273"/>
    </source>
</evidence>
<dbReference type="Proteomes" id="UP000604273">
    <property type="component" value="Unassembled WGS sequence"/>
</dbReference>
<feature type="domain" description="Acyltransferase 3" evidence="3">
    <location>
        <begin position="39"/>
        <end position="163"/>
    </location>
</feature>
<feature type="region of interest" description="Disordered" evidence="1">
    <location>
        <begin position="1"/>
        <end position="36"/>
    </location>
</feature>
<accession>A0A8H4WSM6</accession>
<feature type="compositionally biased region" description="Basic and acidic residues" evidence="1">
    <location>
        <begin position="25"/>
        <end position="34"/>
    </location>
</feature>
<keyword evidence="2" id="KW-0812">Transmembrane</keyword>
<evidence type="ECO:0000259" key="3">
    <source>
        <dbReference type="Pfam" id="PF01757"/>
    </source>
</evidence>
<evidence type="ECO:0000256" key="2">
    <source>
        <dbReference type="SAM" id="Phobius"/>
    </source>
</evidence>
<organism evidence="4 5">
    <name type="scientific">Fusarium gaditjirri</name>
    <dbReference type="NCBI Taxonomy" id="282569"/>
    <lineage>
        <taxon>Eukaryota</taxon>
        <taxon>Fungi</taxon>
        <taxon>Dikarya</taxon>
        <taxon>Ascomycota</taxon>
        <taxon>Pezizomycotina</taxon>
        <taxon>Sordariomycetes</taxon>
        <taxon>Hypocreomycetidae</taxon>
        <taxon>Hypocreales</taxon>
        <taxon>Nectriaceae</taxon>
        <taxon>Fusarium</taxon>
        <taxon>Fusarium nisikadoi species complex</taxon>
    </lineage>
</organism>
<feature type="transmembrane region" description="Helical" evidence="2">
    <location>
        <begin position="85"/>
        <end position="108"/>
    </location>
</feature>
<reference evidence="4" key="2">
    <citation type="submission" date="2020-05" db="EMBL/GenBank/DDBJ databases">
        <authorList>
            <person name="Kim H.-S."/>
            <person name="Proctor R.H."/>
            <person name="Brown D.W."/>
        </authorList>
    </citation>
    <scope>NUCLEOTIDE SEQUENCE</scope>
    <source>
        <strain evidence="4">NRRL 45417</strain>
    </source>
</reference>
<feature type="compositionally biased region" description="Polar residues" evidence="1">
    <location>
        <begin position="1"/>
        <end position="17"/>
    </location>
</feature>
<dbReference type="PANTHER" id="PTHR23028:SF125">
    <property type="entry name" value="ACYLTRANSFERASE"/>
    <property type="match status" value="1"/>
</dbReference>
<evidence type="ECO:0000313" key="4">
    <source>
        <dbReference type="EMBL" id="KAF4948827.1"/>
    </source>
</evidence>
<dbReference type="InterPro" id="IPR050879">
    <property type="entry name" value="Acyltransferase_3"/>
</dbReference>
<dbReference type="InterPro" id="IPR002656">
    <property type="entry name" value="Acyl_transf_3_dom"/>
</dbReference>
<proteinExistence type="predicted"/>
<keyword evidence="2" id="KW-0472">Membrane</keyword>
<dbReference type="AlphaFoldDB" id="A0A8H4WSM6"/>
<protein>
    <recommendedName>
        <fullName evidence="3">Acyltransferase 3 domain-containing protein</fullName>
    </recommendedName>
</protein>
<dbReference type="PANTHER" id="PTHR23028">
    <property type="entry name" value="ACETYLTRANSFERASE"/>
    <property type="match status" value="1"/>
</dbReference>
<sequence length="167" mass="18956">MNTSGGPTSPAQYSTEGGASRSFPRRTEREEHGPKRTSYLDGLRGFASLLVFIHHHVLWAHDSAYSTIERSFGYKQQHHFITLPFIRILFNGGHFGTAIFFVLSGYVLSIKTLEFHNAPIQTSSTAVANKIQLIDHIRSALVRRWFRLYLPLFFTTLAQMLVAFAQI</sequence>
<keyword evidence="2" id="KW-1133">Transmembrane helix</keyword>
<keyword evidence="5" id="KW-1185">Reference proteome</keyword>
<gene>
    <name evidence="4" type="ORF">FGADI_9385</name>
</gene>
<dbReference type="GO" id="GO:0016747">
    <property type="term" value="F:acyltransferase activity, transferring groups other than amino-acyl groups"/>
    <property type="evidence" value="ECO:0007669"/>
    <property type="project" value="InterPro"/>
</dbReference>
<feature type="transmembrane region" description="Helical" evidence="2">
    <location>
        <begin position="148"/>
        <end position="165"/>
    </location>
</feature>
<dbReference type="OrthoDB" id="5819582at2759"/>
<evidence type="ECO:0000256" key="1">
    <source>
        <dbReference type="SAM" id="MobiDB-lite"/>
    </source>
</evidence>
<name>A0A8H4WSM6_9HYPO</name>
<dbReference type="Pfam" id="PF01757">
    <property type="entry name" value="Acyl_transf_3"/>
    <property type="match status" value="1"/>
</dbReference>
<comment type="caution">
    <text evidence="4">The sequence shown here is derived from an EMBL/GenBank/DDBJ whole genome shotgun (WGS) entry which is preliminary data.</text>
</comment>
<dbReference type="EMBL" id="JABFAI010000251">
    <property type="protein sequence ID" value="KAF4948827.1"/>
    <property type="molecule type" value="Genomic_DNA"/>
</dbReference>